<dbReference type="PANTHER" id="PTHR44259">
    <property type="entry name" value="OS07G0183000 PROTEIN-RELATED"/>
    <property type="match status" value="1"/>
</dbReference>
<feature type="domain" description="KIB1-4 beta-propeller" evidence="2">
    <location>
        <begin position="191"/>
        <end position="481"/>
    </location>
</feature>
<evidence type="ECO:0000259" key="2">
    <source>
        <dbReference type="Pfam" id="PF03478"/>
    </source>
</evidence>
<dbReference type="Pfam" id="PF03478">
    <property type="entry name" value="Beta-prop_KIB1-4"/>
    <property type="match status" value="1"/>
</dbReference>
<dbReference type="AlphaFoldDB" id="A0A2N9J6J8"/>
<protein>
    <recommendedName>
        <fullName evidence="2">KIB1-4 beta-propeller domain-containing protein</fullName>
    </recommendedName>
</protein>
<gene>
    <name evidence="3" type="ORF">FSB_LOCUS60025</name>
</gene>
<sequence length="507" mass="57374">MRLVTQLPDFLRAGVFFQLAIFIAISLTRRYVISSSSIRVTLLMMVLISAFLSPVQAGDQDMSFIESTLRILTSLSAFLISESPSIVILILTDKSVISIIQVRMEKFIPVNRTPSSSLETSNYPNWSELPTDMIGEIVNRLPNFMDIKAIVAVCKSWGSACSETETTRPPPFPLMLMLSETLDDSNTRQRFFNLCDSRCYQLELSTIRGKRCWGSPHGWVIALGPDYEPHLEPLEHLDERVAPIALPPLNPIRRMAPIEEWFRLVHKFILFKESDHEFSFLVFAIFGPIHRLAFTRVGEGADLNNRRGQGEWVIVNNPNHWEFKDVARFQGQLYGLCDNGMLVRFELDDPQSARVVRHAYPPARTQDVREPQKLYLVESQENLYGVFRYGEFLEGSSNKTTGFSVFKFNFSGSNWEEVRDLGDRALFVGDSNSCCIPTLPLISVNGGSIVRSNSIFFTDDNWQRQMFAGVAYGGHDVGVFDMASGDIQPLPFDEQNRNGRSSVIQIG</sequence>
<dbReference type="InterPro" id="IPR050942">
    <property type="entry name" value="F-box_BR-signaling"/>
</dbReference>
<evidence type="ECO:0000313" key="3">
    <source>
        <dbReference type="EMBL" id="SPD32143.1"/>
    </source>
</evidence>
<proteinExistence type="predicted"/>
<dbReference type="PANTHER" id="PTHR44259:SF114">
    <property type="entry name" value="OS06G0707300 PROTEIN"/>
    <property type="match status" value="1"/>
</dbReference>
<dbReference type="InterPro" id="IPR005174">
    <property type="entry name" value="KIB1-4_b-propeller"/>
</dbReference>
<keyword evidence="1" id="KW-0472">Membrane</keyword>
<dbReference type="SUPFAM" id="SSF81383">
    <property type="entry name" value="F-box domain"/>
    <property type="match status" value="1"/>
</dbReference>
<evidence type="ECO:0000256" key="1">
    <source>
        <dbReference type="SAM" id="Phobius"/>
    </source>
</evidence>
<feature type="transmembrane region" description="Helical" evidence="1">
    <location>
        <begin position="12"/>
        <end position="28"/>
    </location>
</feature>
<reference evidence="3" key="1">
    <citation type="submission" date="2018-02" db="EMBL/GenBank/DDBJ databases">
        <authorList>
            <person name="Cohen D.B."/>
            <person name="Kent A.D."/>
        </authorList>
    </citation>
    <scope>NUCLEOTIDE SEQUENCE</scope>
</reference>
<keyword evidence="1" id="KW-1133">Transmembrane helix</keyword>
<dbReference type="EMBL" id="OIVN01006390">
    <property type="protein sequence ID" value="SPD32143.1"/>
    <property type="molecule type" value="Genomic_DNA"/>
</dbReference>
<name>A0A2N9J6J8_FAGSY</name>
<keyword evidence="1" id="KW-0812">Transmembrane</keyword>
<feature type="transmembrane region" description="Helical" evidence="1">
    <location>
        <begin position="40"/>
        <end position="57"/>
    </location>
</feature>
<dbReference type="Gene3D" id="1.20.1280.50">
    <property type="match status" value="1"/>
</dbReference>
<dbReference type="InterPro" id="IPR036047">
    <property type="entry name" value="F-box-like_dom_sf"/>
</dbReference>
<accession>A0A2N9J6J8</accession>
<organism evidence="3">
    <name type="scientific">Fagus sylvatica</name>
    <name type="common">Beechnut</name>
    <dbReference type="NCBI Taxonomy" id="28930"/>
    <lineage>
        <taxon>Eukaryota</taxon>
        <taxon>Viridiplantae</taxon>
        <taxon>Streptophyta</taxon>
        <taxon>Embryophyta</taxon>
        <taxon>Tracheophyta</taxon>
        <taxon>Spermatophyta</taxon>
        <taxon>Magnoliopsida</taxon>
        <taxon>eudicotyledons</taxon>
        <taxon>Gunneridae</taxon>
        <taxon>Pentapetalae</taxon>
        <taxon>rosids</taxon>
        <taxon>fabids</taxon>
        <taxon>Fagales</taxon>
        <taxon>Fagaceae</taxon>
        <taxon>Fagus</taxon>
    </lineage>
</organism>